<protein>
    <submittedName>
        <fullName evidence="2">Sugar phosphate isomerase/epimerase</fullName>
    </submittedName>
</protein>
<gene>
    <name evidence="2" type="ORF">DXN05_17750</name>
</gene>
<comment type="caution">
    <text evidence="2">The sequence shown here is derived from an EMBL/GenBank/DDBJ whole genome shotgun (WGS) entry which is preliminary data.</text>
</comment>
<dbReference type="AlphaFoldDB" id="A0A3E1NFT8"/>
<evidence type="ECO:0000313" key="3">
    <source>
        <dbReference type="Proteomes" id="UP000261284"/>
    </source>
</evidence>
<keyword evidence="3" id="KW-1185">Reference proteome</keyword>
<dbReference type="OrthoDB" id="9798407at2"/>
<feature type="domain" description="Xylose isomerase-like TIM barrel" evidence="1">
    <location>
        <begin position="72"/>
        <end position="299"/>
    </location>
</feature>
<dbReference type="Pfam" id="PF01261">
    <property type="entry name" value="AP_endonuc_2"/>
    <property type="match status" value="1"/>
</dbReference>
<evidence type="ECO:0000313" key="2">
    <source>
        <dbReference type="EMBL" id="RFM26833.1"/>
    </source>
</evidence>
<proteinExistence type="predicted"/>
<dbReference type="Gene3D" id="3.20.20.150">
    <property type="entry name" value="Divalent-metal-dependent TIM barrel enzymes"/>
    <property type="match status" value="1"/>
</dbReference>
<keyword evidence="2" id="KW-0413">Isomerase</keyword>
<dbReference type="Proteomes" id="UP000261284">
    <property type="component" value="Unassembled WGS sequence"/>
</dbReference>
<dbReference type="InterPro" id="IPR050312">
    <property type="entry name" value="IolE/XylAMocC-like"/>
</dbReference>
<dbReference type="InterPro" id="IPR036237">
    <property type="entry name" value="Xyl_isomerase-like_sf"/>
</dbReference>
<dbReference type="InterPro" id="IPR006311">
    <property type="entry name" value="TAT_signal"/>
</dbReference>
<accession>A0A3E1NFT8</accession>
<dbReference type="InterPro" id="IPR013022">
    <property type="entry name" value="Xyl_isomerase-like_TIM-brl"/>
</dbReference>
<reference evidence="2 3" key="1">
    <citation type="submission" date="2018-08" db="EMBL/GenBank/DDBJ databases">
        <title>Chitinophagaceae sp. K23C18032701, a novel bacterium isolated from forest soil.</title>
        <authorList>
            <person name="Wang C."/>
        </authorList>
    </citation>
    <scope>NUCLEOTIDE SEQUENCE [LARGE SCALE GENOMIC DNA]</scope>
    <source>
        <strain evidence="2 3">K23C18032701</strain>
    </source>
</reference>
<evidence type="ECO:0000259" key="1">
    <source>
        <dbReference type="Pfam" id="PF01261"/>
    </source>
</evidence>
<dbReference type="SUPFAM" id="SSF51658">
    <property type="entry name" value="Xylose isomerase-like"/>
    <property type="match status" value="1"/>
</dbReference>
<name>A0A3E1NFT8_9BACT</name>
<dbReference type="PROSITE" id="PS51318">
    <property type="entry name" value="TAT"/>
    <property type="match status" value="1"/>
</dbReference>
<organism evidence="2 3">
    <name type="scientific">Deminuibacter soli</name>
    <dbReference type="NCBI Taxonomy" id="2291815"/>
    <lineage>
        <taxon>Bacteria</taxon>
        <taxon>Pseudomonadati</taxon>
        <taxon>Bacteroidota</taxon>
        <taxon>Chitinophagia</taxon>
        <taxon>Chitinophagales</taxon>
        <taxon>Chitinophagaceae</taxon>
        <taxon>Deminuibacter</taxon>
    </lineage>
</organism>
<dbReference type="PANTHER" id="PTHR12110:SF41">
    <property type="entry name" value="INOSOSE DEHYDRATASE"/>
    <property type="match status" value="1"/>
</dbReference>
<dbReference type="GO" id="GO:0016853">
    <property type="term" value="F:isomerase activity"/>
    <property type="evidence" value="ECO:0007669"/>
    <property type="project" value="UniProtKB-KW"/>
</dbReference>
<sequence length="304" mass="33629">MKKLNRRNFLQQTGYLTAGAMLGSAFGAAAVAAGKTQKVKLSGHIWAYASKFPPKWDSTPVIEQAFADFRFAGLDGMELMEVNLRHNDAVAHLGSLAEQYKVPVTGASYNGSMWDSEKHAEILDDAALVISRLQQLGGKTFGVSVGDAGRIKTEAELDAQAQLLNKLIPLCDKHGIVLNLHNHTYEVKNSLHDLKGTLSRIPGIKLGPDLNWLIRGGVDPVWFIHTYGKQMVYMHLRDQDKNGRWTETVGSGVTDFNKIAAALREQNFSGRAAVELAFDDPPSHPLKDDWKTSVDFIRKTFNWA</sequence>
<dbReference type="PANTHER" id="PTHR12110">
    <property type="entry name" value="HYDROXYPYRUVATE ISOMERASE"/>
    <property type="match status" value="1"/>
</dbReference>
<dbReference type="EMBL" id="QTJU01000007">
    <property type="protein sequence ID" value="RFM26833.1"/>
    <property type="molecule type" value="Genomic_DNA"/>
</dbReference>